<proteinExistence type="inferred from homology"/>
<evidence type="ECO:0000256" key="7">
    <source>
        <dbReference type="SAM" id="MobiDB-lite"/>
    </source>
</evidence>
<evidence type="ECO:0000256" key="1">
    <source>
        <dbReference type="ARBA" id="ARBA00005233"/>
    </source>
</evidence>
<dbReference type="AlphaFoldDB" id="A0A7U7EMV8"/>
<keyword evidence="8" id="KW-0472">Membrane</keyword>
<dbReference type="InterPro" id="IPR012902">
    <property type="entry name" value="N_methyl_site"/>
</dbReference>
<dbReference type="Proteomes" id="UP000583387">
    <property type="component" value="Unassembled WGS sequence"/>
</dbReference>
<evidence type="ECO:0000256" key="5">
    <source>
        <dbReference type="PIRSR" id="PIRSR600983-52"/>
    </source>
</evidence>
<dbReference type="GO" id="GO:0007155">
    <property type="term" value="P:cell adhesion"/>
    <property type="evidence" value="ECO:0007669"/>
    <property type="project" value="InterPro"/>
</dbReference>
<organism evidence="9 10">
    <name type="scientific">Zestomonas carbonaria</name>
    <dbReference type="NCBI Taxonomy" id="2762745"/>
    <lineage>
        <taxon>Bacteria</taxon>
        <taxon>Pseudomonadati</taxon>
        <taxon>Pseudomonadota</taxon>
        <taxon>Gammaproteobacteria</taxon>
        <taxon>Pseudomonadales</taxon>
        <taxon>Pseudomonadaceae</taxon>
        <taxon>Zestomonas</taxon>
    </lineage>
</organism>
<dbReference type="PRINTS" id="PR00813">
    <property type="entry name" value="BCTERIALGSPG"/>
</dbReference>
<dbReference type="SUPFAM" id="SSF54523">
    <property type="entry name" value="Pili subunits"/>
    <property type="match status" value="1"/>
</dbReference>
<dbReference type="GO" id="GO:0015628">
    <property type="term" value="P:protein secretion by the type II secretion system"/>
    <property type="evidence" value="ECO:0007669"/>
    <property type="project" value="InterPro"/>
</dbReference>
<evidence type="ECO:0000256" key="6">
    <source>
        <dbReference type="RuleBase" id="RU000389"/>
    </source>
</evidence>
<keyword evidence="8" id="KW-0812">Transmembrane</keyword>
<dbReference type="InterPro" id="IPR000983">
    <property type="entry name" value="Bac_GSPG_pilin"/>
</dbReference>
<reference evidence="9 10" key="1">
    <citation type="submission" date="2020-08" db="EMBL/GenBank/DDBJ databases">
        <authorList>
            <person name="Criscuolo A."/>
        </authorList>
    </citation>
    <scope>NUCLEOTIDE SEQUENCE [LARGE SCALE GENOMIC DNA]</scope>
    <source>
        <strain evidence="9">CIP111764</strain>
    </source>
</reference>
<sequence length="171" mass="17808">MKAQMQKGFTLIELMIVVAIIGILAAIALPQYQTYVAKSQVARVMSETGALKTAAESCLLEGRTTVVTGDPATTTECNLGWTGSNLLGSGVAIQDPGLVVTLSATGDSTIEATFKQGAASILHDKKLRWTRTPAGAWGCSTDVDSKYRASGCQTELGATPPEQDDSGTPDA</sequence>
<comment type="caution">
    <text evidence="9">The sequence shown here is derived from an EMBL/GenBank/DDBJ whole genome shotgun (WGS) entry which is preliminary data.</text>
</comment>
<keyword evidence="5" id="KW-1015">Disulfide bond</keyword>
<dbReference type="PANTHER" id="PTHR30093:SF34">
    <property type="entry name" value="PREPILIN PEPTIDASE-DEPENDENT PROTEIN D"/>
    <property type="match status" value="1"/>
</dbReference>
<evidence type="ECO:0000313" key="10">
    <source>
        <dbReference type="Proteomes" id="UP000583387"/>
    </source>
</evidence>
<feature type="compositionally biased region" description="Acidic residues" evidence="7">
    <location>
        <begin position="162"/>
        <end position="171"/>
    </location>
</feature>
<dbReference type="InterPro" id="IPR045584">
    <property type="entry name" value="Pilin-like"/>
</dbReference>
<evidence type="ECO:0000256" key="8">
    <source>
        <dbReference type="SAM" id="Phobius"/>
    </source>
</evidence>
<name>A0A7U7EMV8_9GAMM</name>
<dbReference type="GO" id="GO:0044096">
    <property type="term" value="C:type IV pilus"/>
    <property type="evidence" value="ECO:0007669"/>
    <property type="project" value="TreeGrafter"/>
</dbReference>
<gene>
    <name evidence="9" type="primary">fimA_2</name>
    <name evidence="9" type="ORF">PSEWESI4_02237</name>
</gene>
<feature type="region of interest" description="Disordered" evidence="7">
    <location>
        <begin position="151"/>
        <end position="171"/>
    </location>
</feature>
<dbReference type="InterPro" id="IPR001082">
    <property type="entry name" value="Pilin"/>
</dbReference>
<feature type="transmembrane region" description="Helical" evidence="8">
    <location>
        <begin position="12"/>
        <end position="32"/>
    </location>
</feature>
<dbReference type="PROSITE" id="PS00409">
    <property type="entry name" value="PROKAR_NTER_METHYL"/>
    <property type="match status" value="1"/>
</dbReference>
<dbReference type="GO" id="GO:0015627">
    <property type="term" value="C:type II protein secretion system complex"/>
    <property type="evidence" value="ECO:0007669"/>
    <property type="project" value="InterPro"/>
</dbReference>
<dbReference type="Pfam" id="PF07963">
    <property type="entry name" value="N_methyl"/>
    <property type="match status" value="1"/>
</dbReference>
<evidence type="ECO:0000256" key="2">
    <source>
        <dbReference type="ARBA" id="ARBA00011156"/>
    </source>
</evidence>
<dbReference type="GO" id="GO:0043107">
    <property type="term" value="P:type IV pilus-dependent motility"/>
    <property type="evidence" value="ECO:0007669"/>
    <property type="project" value="TreeGrafter"/>
</dbReference>
<dbReference type="EMBL" id="CAJFCI010000043">
    <property type="protein sequence ID" value="CAD5107954.1"/>
    <property type="molecule type" value="Genomic_DNA"/>
</dbReference>
<dbReference type="RefSeq" id="WP_187671291.1">
    <property type="nucleotide sequence ID" value="NZ_CAJFCI010000043.1"/>
</dbReference>
<feature type="disulfide bond" evidence="5">
    <location>
        <begin position="139"/>
        <end position="152"/>
    </location>
</feature>
<dbReference type="Gene3D" id="3.30.700.10">
    <property type="entry name" value="Glycoprotein, Type 4 Pilin"/>
    <property type="match status" value="1"/>
</dbReference>
<protein>
    <recommendedName>
        <fullName evidence="4">Pilin</fullName>
    </recommendedName>
</protein>
<dbReference type="Pfam" id="PF00114">
    <property type="entry name" value="Pilin"/>
    <property type="match status" value="1"/>
</dbReference>
<keyword evidence="3" id="KW-0488">Methylation</keyword>
<comment type="subunit">
    <text evidence="2">The pili are polar flexible filaments of about 5.4 nanometers diameter and 2.5 micrometers average length; they consist of only a single polypeptide chain arranged in a helical configuration of five subunits per turn in the assembled pilus.</text>
</comment>
<evidence type="ECO:0000256" key="3">
    <source>
        <dbReference type="ARBA" id="ARBA00022481"/>
    </source>
</evidence>
<dbReference type="PANTHER" id="PTHR30093">
    <property type="entry name" value="GENERAL SECRETION PATHWAY PROTEIN G"/>
    <property type="match status" value="1"/>
</dbReference>
<accession>A0A7U7EMV8</accession>
<evidence type="ECO:0000256" key="4">
    <source>
        <dbReference type="ARBA" id="ARBA00029638"/>
    </source>
</evidence>
<evidence type="ECO:0000313" key="9">
    <source>
        <dbReference type="EMBL" id="CAD5107954.1"/>
    </source>
</evidence>
<keyword evidence="6" id="KW-0281">Fimbrium</keyword>
<keyword evidence="10" id="KW-1185">Reference proteome</keyword>
<comment type="similarity">
    <text evidence="1 6">Belongs to the N-Me-Phe pilin family.</text>
</comment>
<keyword evidence="8" id="KW-1133">Transmembrane helix</keyword>
<dbReference type="NCBIfam" id="TIGR02532">
    <property type="entry name" value="IV_pilin_GFxxxE"/>
    <property type="match status" value="1"/>
</dbReference>